<organism evidence="4 5">
    <name type="scientific">Kribbella turkmenica</name>
    <dbReference type="NCBI Taxonomy" id="2530375"/>
    <lineage>
        <taxon>Bacteria</taxon>
        <taxon>Bacillati</taxon>
        <taxon>Actinomycetota</taxon>
        <taxon>Actinomycetes</taxon>
        <taxon>Propionibacteriales</taxon>
        <taxon>Kribbellaceae</taxon>
        <taxon>Kribbella</taxon>
    </lineage>
</organism>
<dbReference type="AlphaFoldDB" id="A0A4R4WDI6"/>
<feature type="compositionally biased region" description="Basic and acidic residues" evidence="1">
    <location>
        <begin position="7"/>
        <end position="16"/>
    </location>
</feature>
<feature type="transmembrane region" description="Helical" evidence="2">
    <location>
        <begin position="46"/>
        <end position="66"/>
    </location>
</feature>
<feature type="region of interest" description="Disordered" evidence="1">
    <location>
        <begin position="1"/>
        <end position="36"/>
    </location>
</feature>
<evidence type="ECO:0000256" key="2">
    <source>
        <dbReference type="SAM" id="Phobius"/>
    </source>
</evidence>
<keyword evidence="2" id="KW-1133">Transmembrane helix</keyword>
<name>A0A4R4WDI6_9ACTN</name>
<feature type="transmembrane region" description="Helical" evidence="2">
    <location>
        <begin position="78"/>
        <end position="99"/>
    </location>
</feature>
<protein>
    <submittedName>
        <fullName evidence="4">VanZ family protein</fullName>
    </submittedName>
</protein>
<feature type="domain" description="VanZ-like" evidence="3">
    <location>
        <begin position="121"/>
        <end position="192"/>
    </location>
</feature>
<evidence type="ECO:0000256" key="1">
    <source>
        <dbReference type="SAM" id="MobiDB-lite"/>
    </source>
</evidence>
<feature type="transmembrane region" description="Helical" evidence="2">
    <location>
        <begin position="119"/>
        <end position="140"/>
    </location>
</feature>
<feature type="compositionally biased region" description="Basic residues" evidence="1">
    <location>
        <begin position="17"/>
        <end position="26"/>
    </location>
</feature>
<keyword evidence="2" id="KW-0812">Transmembrane</keyword>
<dbReference type="Pfam" id="PF04892">
    <property type="entry name" value="VanZ"/>
    <property type="match status" value="1"/>
</dbReference>
<dbReference type="InterPro" id="IPR006976">
    <property type="entry name" value="VanZ-like"/>
</dbReference>
<keyword evidence="2" id="KW-0472">Membrane</keyword>
<feature type="transmembrane region" description="Helical" evidence="2">
    <location>
        <begin position="177"/>
        <end position="194"/>
    </location>
</feature>
<sequence>MSGQAWRARERSADCRVRKRHRRGSNRVRPSTTGGSGRVLETYRGIPHLLDTWLVLTGMAVPIALSSLRRPGDLAPRLAAFCLPAACALVLAATLSPTAHRLGQIGQCGTYLTTTGGLTSIQGLLNVLLFVPVAGMLTLSGGRPADGIAAGIGMSAAVEAIQALLPQLGRSCQLHDLIANTLGVVAGVGLAAGLQTLTRRRRLIPGPYVVDHGAMLVARGRPPARHRRGRLLPQSPPQTQPVPVTKPANGLRQIARAR</sequence>
<feature type="region of interest" description="Disordered" evidence="1">
    <location>
        <begin position="222"/>
        <end position="258"/>
    </location>
</feature>
<accession>A0A4R4WDI6</accession>
<evidence type="ECO:0000259" key="3">
    <source>
        <dbReference type="Pfam" id="PF04892"/>
    </source>
</evidence>
<proteinExistence type="predicted"/>
<dbReference type="EMBL" id="SMKR01000165">
    <property type="protein sequence ID" value="TDD16882.1"/>
    <property type="molecule type" value="Genomic_DNA"/>
</dbReference>
<evidence type="ECO:0000313" key="4">
    <source>
        <dbReference type="EMBL" id="TDD16882.1"/>
    </source>
</evidence>
<dbReference type="OrthoDB" id="4833326at2"/>
<reference evidence="4 5" key="1">
    <citation type="submission" date="2019-02" db="EMBL/GenBank/DDBJ databases">
        <title>Draft genome sequences of novel Actinobacteria.</title>
        <authorList>
            <person name="Sahin N."/>
            <person name="Ay H."/>
            <person name="Saygin H."/>
        </authorList>
    </citation>
    <scope>NUCLEOTIDE SEQUENCE [LARGE SCALE GENOMIC DNA]</scope>
    <source>
        <strain evidence="4 5">16K104</strain>
    </source>
</reference>
<comment type="caution">
    <text evidence="4">The sequence shown here is derived from an EMBL/GenBank/DDBJ whole genome shotgun (WGS) entry which is preliminary data.</text>
</comment>
<dbReference type="Proteomes" id="UP000295172">
    <property type="component" value="Unassembled WGS sequence"/>
</dbReference>
<keyword evidence="5" id="KW-1185">Reference proteome</keyword>
<evidence type="ECO:0000313" key="5">
    <source>
        <dbReference type="Proteomes" id="UP000295172"/>
    </source>
</evidence>
<gene>
    <name evidence="4" type="ORF">E1218_28905</name>
</gene>